<gene>
    <name evidence="1" type="ORF">DPMN_032229</name>
</gene>
<dbReference type="AlphaFoldDB" id="A0A9D4RHS2"/>
<reference evidence="1" key="1">
    <citation type="journal article" date="2019" name="bioRxiv">
        <title>The Genome of the Zebra Mussel, Dreissena polymorpha: A Resource for Invasive Species Research.</title>
        <authorList>
            <person name="McCartney M.A."/>
            <person name="Auch B."/>
            <person name="Kono T."/>
            <person name="Mallez S."/>
            <person name="Zhang Y."/>
            <person name="Obille A."/>
            <person name="Becker A."/>
            <person name="Abrahante J.E."/>
            <person name="Garbe J."/>
            <person name="Badalamenti J.P."/>
            <person name="Herman A."/>
            <person name="Mangelson H."/>
            <person name="Liachko I."/>
            <person name="Sullivan S."/>
            <person name="Sone E.D."/>
            <person name="Koren S."/>
            <person name="Silverstein K.A.T."/>
            <person name="Beckman K.B."/>
            <person name="Gohl D.M."/>
        </authorList>
    </citation>
    <scope>NUCLEOTIDE SEQUENCE</scope>
    <source>
        <strain evidence="1">Duluth1</strain>
        <tissue evidence="1">Whole animal</tissue>
    </source>
</reference>
<dbReference type="Proteomes" id="UP000828390">
    <property type="component" value="Unassembled WGS sequence"/>
</dbReference>
<reference evidence="1" key="2">
    <citation type="submission" date="2020-11" db="EMBL/GenBank/DDBJ databases">
        <authorList>
            <person name="McCartney M.A."/>
            <person name="Auch B."/>
            <person name="Kono T."/>
            <person name="Mallez S."/>
            <person name="Becker A."/>
            <person name="Gohl D.M."/>
            <person name="Silverstein K.A.T."/>
            <person name="Koren S."/>
            <person name="Bechman K.B."/>
            <person name="Herman A."/>
            <person name="Abrahante J.E."/>
            <person name="Garbe J."/>
        </authorList>
    </citation>
    <scope>NUCLEOTIDE SEQUENCE</scope>
    <source>
        <strain evidence="1">Duluth1</strain>
        <tissue evidence="1">Whole animal</tissue>
    </source>
</reference>
<evidence type="ECO:0000313" key="1">
    <source>
        <dbReference type="EMBL" id="KAH3869071.1"/>
    </source>
</evidence>
<comment type="caution">
    <text evidence="1">The sequence shown here is derived from an EMBL/GenBank/DDBJ whole genome shotgun (WGS) entry which is preliminary data.</text>
</comment>
<accession>A0A9D4RHS2</accession>
<organism evidence="1 2">
    <name type="scientific">Dreissena polymorpha</name>
    <name type="common">Zebra mussel</name>
    <name type="synonym">Mytilus polymorpha</name>
    <dbReference type="NCBI Taxonomy" id="45954"/>
    <lineage>
        <taxon>Eukaryota</taxon>
        <taxon>Metazoa</taxon>
        <taxon>Spiralia</taxon>
        <taxon>Lophotrochozoa</taxon>
        <taxon>Mollusca</taxon>
        <taxon>Bivalvia</taxon>
        <taxon>Autobranchia</taxon>
        <taxon>Heteroconchia</taxon>
        <taxon>Euheterodonta</taxon>
        <taxon>Imparidentia</taxon>
        <taxon>Neoheterodontei</taxon>
        <taxon>Myida</taxon>
        <taxon>Dreissenoidea</taxon>
        <taxon>Dreissenidae</taxon>
        <taxon>Dreissena</taxon>
    </lineage>
</organism>
<protein>
    <submittedName>
        <fullName evidence="1">Uncharacterized protein</fullName>
    </submittedName>
</protein>
<dbReference type="EMBL" id="JAIWYP010000002">
    <property type="protein sequence ID" value="KAH3869071.1"/>
    <property type="molecule type" value="Genomic_DNA"/>
</dbReference>
<name>A0A9D4RHS2_DREPO</name>
<proteinExistence type="predicted"/>
<evidence type="ECO:0000313" key="2">
    <source>
        <dbReference type="Proteomes" id="UP000828390"/>
    </source>
</evidence>
<sequence length="116" mass="13413">MARQRPTRLVMGPCIYQLEVYRCRNEDMWPGRTDGQTADSTISLPFSKSVGITSIVDNSHWVIVDLKWFEPILPIHPIGYMNRLKPFKWVIVNLIWLEGDFKPNHGGMNRFLVTPG</sequence>
<keyword evidence="2" id="KW-1185">Reference proteome</keyword>